<keyword evidence="4" id="KW-1185">Reference proteome</keyword>
<dbReference type="Proteomes" id="UP001418222">
    <property type="component" value="Unassembled WGS sequence"/>
</dbReference>
<organism evidence="3 4">
    <name type="scientific">Platanthera zijinensis</name>
    <dbReference type="NCBI Taxonomy" id="2320716"/>
    <lineage>
        <taxon>Eukaryota</taxon>
        <taxon>Viridiplantae</taxon>
        <taxon>Streptophyta</taxon>
        <taxon>Embryophyta</taxon>
        <taxon>Tracheophyta</taxon>
        <taxon>Spermatophyta</taxon>
        <taxon>Magnoliopsida</taxon>
        <taxon>Liliopsida</taxon>
        <taxon>Asparagales</taxon>
        <taxon>Orchidaceae</taxon>
        <taxon>Orchidoideae</taxon>
        <taxon>Orchideae</taxon>
        <taxon>Orchidinae</taxon>
        <taxon>Platanthera</taxon>
    </lineage>
</organism>
<dbReference type="AlphaFoldDB" id="A0AAP0AWR1"/>
<reference evidence="3 4" key="1">
    <citation type="journal article" date="2022" name="Nat. Plants">
        <title>Genomes of leafy and leafless Platanthera orchids illuminate the evolution of mycoheterotrophy.</title>
        <authorList>
            <person name="Li M.H."/>
            <person name="Liu K.W."/>
            <person name="Li Z."/>
            <person name="Lu H.C."/>
            <person name="Ye Q.L."/>
            <person name="Zhang D."/>
            <person name="Wang J.Y."/>
            <person name="Li Y.F."/>
            <person name="Zhong Z.M."/>
            <person name="Liu X."/>
            <person name="Yu X."/>
            <person name="Liu D.K."/>
            <person name="Tu X.D."/>
            <person name="Liu B."/>
            <person name="Hao Y."/>
            <person name="Liao X.Y."/>
            <person name="Jiang Y.T."/>
            <person name="Sun W.H."/>
            <person name="Chen J."/>
            <person name="Chen Y.Q."/>
            <person name="Ai Y."/>
            <person name="Zhai J.W."/>
            <person name="Wu S.S."/>
            <person name="Zhou Z."/>
            <person name="Hsiao Y.Y."/>
            <person name="Wu W.L."/>
            <person name="Chen Y.Y."/>
            <person name="Lin Y.F."/>
            <person name="Hsu J.L."/>
            <person name="Li C.Y."/>
            <person name="Wang Z.W."/>
            <person name="Zhao X."/>
            <person name="Zhong W.Y."/>
            <person name="Ma X.K."/>
            <person name="Ma L."/>
            <person name="Huang J."/>
            <person name="Chen G.Z."/>
            <person name="Huang M.Z."/>
            <person name="Huang L."/>
            <person name="Peng D.H."/>
            <person name="Luo Y.B."/>
            <person name="Zou S.Q."/>
            <person name="Chen S.P."/>
            <person name="Lan S."/>
            <person name="Tsai W.C."/>
            <person name="Van de Peer Y."/>
            <person name="Liu Z.J."/>
        </authorList>
    </citation>
    <scope>NUCLEOTIDE SEQUENCE [LARGE SCALE GENOMIC DNA]</scope>
    <source>
        <strain evidence="3">Lor287</strain>
    </source>
</reference>
<protein>
    <recommendedName>
        <fullName evidence="2">Putative plant transposon protein domain-containing protein</fullName>
    </recommendedName>
</protein>
<feature type="compositionally biased region" description="Acidic residues" evidence="1">
    <location>
        <begin position="379"/>
        <end position="410"/>
    </location>
</feature>
<dbReference type="InterPro" id="IPR046796">
    <property type="entry name" value="Transposase_32_dom"/>
</dbReference>
<evidence type="ECO:0000313" key="4">
    <source>
        <dbReference type="Proteomes" id="UP001418222"/>
    </source>
</evidence>
<proteinExistence type="predicted"/>
<feature type="region of interest" description="Disordered" evidence="1">
    <location>
        <begin position="362"/>
        <end position="410"/>
    </location>
</feature>
<gene>
    <name evidence="3" type="ORF">KSP39_PZI021520</name>
</gene>
<name>A0AAP0AWR1_9ASPA</name>
<evidence type="ECO:0000259" key="2">
    <source>
        <dbReference type="Pfam" id="PF20167"/>
    </source>
</evidence>
<sequence length="410" mass="46181">MASRKKGKGKETARRQMRFLSEEATQRFHLLQSIPPIYERGFKMEKRGWSIAYVGHIQAMGWDTFCHPRTEAILPWVYEFYSNAPVTEGGKVFVRGKKVDFSAAAINTFFDLDNDIIQDHVSVLKTVPKEELTAVICGALGPDWVSTKENALKSTCLSREAKVWLHFINASLLPTRHLNHVQLDRLALIYCILKGIKINVGRIISSLIWKKVNDKKMKHIWFPTAITELCRTTGVEQGEGDLVTPVDRHITETVVNVHIKVAAEPPLMHGKLMAVGAKSAKASATAPKHIDIPAVDNGADPDAMSEQLEYMKAYHRCQFVYFNSRLDYICENQAKLMRQAQIPVSMPKYALQSQFDKDGHLLTFDGSRVDPTLTKAEEHDEDEDGEDDDDEDAEEEAEDDEHDEADEGGA</sequence>
<feature type="domain" description="Putative plant transposon protein" evidence="2">
    <location>
        <begin position="59"/>
        <end position="235"/>
    </location>
</feature>
<comment type="caution">
    <text evidence="3">The sequence shown here is derived from an EMBL/GenBank/DDBJ whole genome shotgun (WGS) entry which is preliminary data.</text>
</comment>
<evidence type="ECO:0000256" key="1">
    <source>
        <dbReference type="SAM" id="MobiDB-lite"/>
    </source>
</evidence>
<evidence type="ECO:0000313" key="3">
    <source>
        <dbReference type="EMBL" id="KAK8918277.1"/>
    </source>
</evidence>
<dbReference type="Pfam" id="PF20167">
    <property type="entry name" value="Transposase_32"/>
    <property type="match status" value="1"/>
</dbReference>
<accession>A0AAP0AWR1</accession>
<dbReference type="EMBL" id="JBBWWQ010000019">
    <property type="protein sequence ID" value="KAK8918277.1"/>
    <property type="molecule type" value="Genomic_DNA"/>
</dbReference>